<dbReference type="PANTHER" id="PTHR43677">
    <property type="entry name" value="SHORT-CHAIN DEHYDROGENASE/REDUCTASE"/>
    <property type="match status" value="1"/>
</dbReference>
<dbReference type="GO" id="GO:0016491">
    <property type="term" value="F:oxidoreductase activity"/>
    <property type="evidence" value="ECO:0007669"/>
    <property type="project" value="InterPro"/>
</dbReference>
<dbReference type="AlphaFoldDB" id="A0AAF1K395"/>
<dbReference type="SUPFAM" id="SSF51735">
    <property type="entry name" value="NAD(P)-binding Rossmann-fold domains"/>
    <property type="match status" value="1"/>
</dbReference>
<evidence type="ECO:0000313" key="3">
    <source>
        <dbReference type="Proteomes" id="UP000249499"/>
    </source>
</evidence>
<dbReference type="PANTHER" id="PTHR43677:SF11">
    <property type="entry name" value="ZINC-CONTAINING ALCOHOL DEHYDROGENASE"/>
    <property type="match status" value="1"/>
</dbReference>
<protein>
    <submittedName>
        <fullName evidence="2">Zinc-binding alcohol dehydrogenase family protein</fullName>
    </submittedName>
</protein>
<accession>A0AAF1K395</accession>
<dbReference type="InterPro" id="IPR051397">
    <property type="entry name" value="Zn-ADH-like_protein"/>
</dbReference>
<dbReference type="Proteomes" id="UP000249499">
    <property type="component" value="Chromosome"/>
</dbReference>
<keyword evidence="3" id="KW-1185">Reference proteome</keyword>
<dbReference type="SUPFAM" id="SSF50129">
    <property type="entry name" value="GroES-like"/>
    <property type="match status" value="1"/>
</dbReference>
<sequence length="325" mass="33684">MKAAIVTASGHPPVLTDIPEPVASAGEVRIKVTASAVSQVTKSRASGHHYSAAGQFPFGVGIDGVGTLDDGQRVYFVLPRPPVGAMADVAVIAANQCIPLADDLDDLTAAAIANPGMSSWAAYSERARLQPGETVLVNGATGTSGRLAIQIARHLGAGKVIATGRGDKDSLRELEALGADVVIPLGDDQEAFKESLRQELRSGVDVVVDYLWGKSAEAILSTKAETSPAPTRFVQVGSITGSDINLSASILRSSAIDLMGSGIGSVPPKRFLHVLGEVLKAAAGGRFQIAFKPVPFSEFDEAYPLDASTCRTVFKMPGAKVPNGA</sequence>
<dbReference type="InterPro" id="IPR013149">
    <property type="entry name" value="ADH-like_C"/>
</dbReference>
<proteinExistence type="predicted"/>
<dbReference type="Gene3D" id="3.90.180.10">
    <property type="entry name" value="Medium-chain alcohol dehydrogenases, catalytic domain"/>
    <property type="match status" value="1"/>
</dbReference>
<dbReference type="Pfam" id="PF00107">
    <property type="entry name" value="ADH_zinc_N"/>
    <property type="match status" value="1"/>
</dbReference>
<organism evidence="2 3">
    <name type="scientific">Rhizobium tumorigenes</name>
    <dbReference type="NCBI Taxonomy" id="2041385"/>
    <lineage>
        <taxon>Bacteria</taxon>
        <taxon>Pseudomonadati</taxon>
        <taxon>Pseudomonadota</taxon>
        <taxon>Alphaproteobacteria</taxon>
        <taxon>Hyphomicrobiales</taxon>
        <taxon>Rhizobiaceae</taxon>
        <taxon>Rhizobium/Agrobacterium group</taxon>
        <taxon>Rhizobium</taxon>
    </lineage>
</organism>
<dbReference type="InterPro" id="IPR036291">
    <property type="entry name" value="NAD(P)-bd_dom_sf"/>
</dbReference>
<dbReference type="Gene3D" id="3.40.50.720">
    <property type="entry name" value="NAD(P)-binding Rossmann-like Domain"/>
    <property type="match status" value="1"/>
</dbReference>
<dbReference type="InterPro" id="IPR020843">
    <property type="entry name" value="ER"/>
</dbReference>
<evidence type="ECO:0000313" key="2">
    <source>
        <dbReference type="EMBL" id="WFR94814.1"/>
    </source>
</evidence>
<dbReference type="EMBL" id="CP117255">
    <property type="protein sequence ID" value="WFR94814.1"/>
    <property type="molecule type" value="Genomic_DNA"/>
</dbReference>
<reference evidence="3" key="2">
    <citation type="journal article" date="2023" name="MicrobiologyOpen">
        <title>Genomics of the tumorigenes clade of the family Rhizobiaceae and description of Rhizobium rhododendri sp. nov.</title>
        <authorList>
            <person name="Kuzmanovic N."/>
            <person name="diCenzo G.C."/>
            <person name="Bunk B."/>
            <person name="Sproeer C."/>
            <person name="Fruehling A."/>
            <person name="Neumann-Schaal M."/>
            <person name="Overmann J."/>
            <person name="Smalla K."/>
        </authorList>
    </citation>
    <scope>NUCLEOTIDE SEQUENCE [LARGE SCALE GENOMIC DNA]</scope>
    <source>
        <strain evidence="3">1078</strain>
    </source>
</reference>
<dbReference type="InterPro" id="IPR011032">
    <property type="entry name" value="GroES-like_sf"/>
</dbReference>
<reference evidence="2 3" key="1">
    <citation type="journal article" date="2018" name="Sci. Rep.">
        <title>Rhizobium tumorigenes sp. nov., a novel plant tumorigenic bacterium isolated from cane gall tumors on thornless blackberry.</title>
        <authorList>
            <person name="Kuzmanovi N."/>
            <person name="Smalla K."/>
            <person name="Gronow S."/>
            <person name="PuBawska J."/>
        </authorList>
    </citation>
    <scope>NUCLEOTIDE SEQUENCE [LARGE SCALE GENOMIC DNA]</scope>
    <source>
        <strain evidence="2 3">1078</strain>
    </source>
</reference>
<evidence type="ECO:0000259" key="1">
    <source>
        <dbReference type="SMART" id="SM00829"/>
    </source>
</evidence>
<feature type="domain" description="Enoyl reductase (ER)" evidence="1">
    <location>
        <begin position="10"/>
        <end position="314"/>
    </location>
</feature>
<gene>
    <name evidence="2" type="ORF">PR017_13470</name>
</gene>
<name>A0AAF1K395_9HYPH</name>
<dbReference type="RefSeq" id="WP_111220832.1">
    <property type="nucleotide sequence ID" value="NZ_CP117255.1"/>
</dbReference>
<dbReference type="KEGG" id="rtu:PR017_13470"/>
<dbReference type="SMART" id="SM00829">
    <property type="entry name" value="PKS_ER"/>
    <property type="match status" value="1"/>
</dbReference>